<feature type="transmembrane region" description="Helical" evidence="1">
    <location>
        <begin position="21"/>
        <end position="41"/>
    </location>
</feature>
<accession>A0A345Z4L9</accession>
<dbReference type="AlphaFoldDB" id="A0A345Z4L9"/>
<dbReference type="Proteomes" id="UP000254792">
    <property type="component" value="Chromosome"/>
</dbReference>
<dbReference type="KEGG" id="salx:SALLE_v1c08780"/>
<protein>
    <submittedName>
        <fullName evidence="2">Uncharacterized protein</fullName>
    </submittedName>
</protein>
<evidence type="ECO:0000313" key="2">
    <source>
        <dbReference type="EMBL" id="AXK51548.1"/>
    </source>
</evidence>
<name>A0A345Z4L9_9MOLU</name>
<sequence>MKQSFSVIFKFSLLRIIKSKVFIIISAIIIALILLIQILTMSLGQKIVFKTQIAMTFIIGLSIFWISFVNINNAIRIAIIDERSGLQSLQNRRGVKKSTQFFAKFLPLKIITTSFVLIVFMIFVFVTLMYPIPLKEFVVKNLSIGLFSLIAYDFLIFGLVFAISSKTKSLKKALPVGWVIMTMFMLFPLLGTIFFLFESSYDSNPKNIFNNYEISKHALQKTQNEKISFLNQLSESLEILENELMENITTDRPGWWEGKLYNERDIIDLFLRNGLITLLGDLIEKNQLITYLNYYLKNFDSSLANESIIINESKLKDTFEKSLYYQFVKSINIPSEGKRINNYHNSYFYKNFSGNWSKPQQLKEVIDNFRGFDNELGKISSSEISALIKTIKNIYDYEFSINLNRDVLEIYETDQNFDQNVFLNYQFWIDFSPYSPGSYLFNIINYKIIDSLKEPFNIDKSSFIFDSKYALNYQINPFMIFYEMAYFSGSNDPQSNHILTKNSVMPISGFTFYDLNSEGDLIYSKRPFIVWLNYLLFIGSGIMLTSFGYRYFNKQKSKSNMID</sequence>
<keyword evidence="3" id="KW-1185">Reference proteome</keyword>
<dbReference type="OrthoDB" id="388175at2"/>
<feature type="transmembrane region" description="Helical" evidence="1">
    <location>
        <begin position="531"/>
        <end position="552"/>
    </location>
</feature>
<evidence type="ECO:0000256" key="1">
    <source>
        <dbReference type="SAM" id="Phobius"/>
    </source>
</evidence>
<feature type="transmembrane region" description="Helical" evidence="1">
    <location>
        <begin position="142"/>
        <end position="164"/>
    </location>
</feature>
<feature type="transmembrane region" description="Helical" evidence="1">
    <location>
        <begin position="176"/>
        <end position="197"/>
    </location>
</feature>
<reference evidence="2 3" key="1">
    <citation type="submission" date="2018-07" db="EMBL/GenBank/DDBJ databases">
        <title>Complete genome sequence of Spiroplasma alleghenense PLHS-1 (ATCC 51752).</title>
        <authorList>
            <person name="Chou L."/>
            <person name="Lee T.-Y."/>
            <person name="Tsai Y.-M."/>
            <person name="Kuo C.-H."/>
        </authorList>
    </citation>
    <scope>NUCLEOTIDE SEQUENCE [LARGE SCALE GENOMIC DNA]</scope>
    <source>
        <strain evidence="2 3">PLHS-1</strain>
    </source>
</reference>
<keyword evidence="1" id="KW-0472">Membrane</keyword>
<keyword evidence="1" id="KW-1133">Transmembrane helix</keyword>
<dbReference type="RefSeq" id="WP_115558443.1">
    <property type="nucleotide sequence ID" value="NZ_CP031376.1"/>
</dbReference>
<feature type="transmembrane region" description="Helical" evidence="1">
    <location>
        <begin position="101"/>
        <end position="130"/>
    </location>
</feature>
<gene>
    <name evidence="2" type="ORF">SALLE_v1c08780</name>
</gene>
<evidence type="ECO:0000313" key="3">
    <source>
        <dbReference type="Proteomes" id="UP000254792"/>
    </source>
</evidence>
<proteinExistence type="predicted"/>
<dbReference type="EMBL" id="CP031376">
    <property type="protein sequence ID" value="AXK51548.1"/>
    <property type="molecule type" value="Genomic_DNA"/>
</dbReference>
<feature type="transmembrane region" description="Helical" evidence="1">
    <location>
        <begin position="53"/>
        <end position="80"/>
    </location>
</feature>
<keyword evidence="1" id="KW-0812">Transmembrane</keyword>
<organism evidence="2 3">
    <name type="scientific">Spiroplasma alleghenense</name>
    <dbReference type="NCBI Taxonomy" id="216931"/>
    <lineage>
        <taxon>Bacteria</taxon>
        <taxon>Bacillati</taxon>
        <taxon>Mycoplasmatota</taxon>
        <taxon>Mollicutes</taxon>
        <taxon>Entomoplasmatales</taxon>
        <taxon>Spiroplasmataceae</taxon>
        <taxon>Spiroplasma</taxon>
    </lineage>
</organism>